<evidence type="ECO:0000256" key="1">
    <source>
        <dbReference type="ARBA" id="ARBA00004370"/>
    </source>
</evidence>
<dbReference type="Pfam" id="PF02991">
    <property type="entry name" value="ATG8"/>
    <property type="match status" value="1"/>
</dbReference>
<evidence type="ECO:0000256" key="5">
    <source>
        <dbReference type="SAM" id="MobiDB-lite"/>
    </source>
</evidence>
<evidence type="ECO:0000256" key="3">
    <source>
        <dbReference type="ARBA" id="ARBA00023136"/>
    </source>
</evidence>
<dbReference type="InterPro" id="IPR004241">
    <property type="entry name" value="Atg8-like"/>
</dbReference>
<evidence type="ECO:0000256" key="4">
    <source>
        <dbReference type="ARBA" id="ARBA00023288"/>
    </source>
</evidence>
<proteinExistence type="inferred from homology"/>
<dbReference type="InterPro" id="IPR029071">
    <property type="entry name" value="Ubiquitin-like_domsf"/>
</dbReference>
<reference evidence="7" key="1">
    <citation type="submission" date="2025-08" db="UniProtKB">
        <authorList>
            <consortium name="RefSeq"/>
        </authorList>
    </citation>
    <scope>IDENTIFICATION</scope>
    <source>
        <tissue evidence="7">Liver</tissue>
    </source>
</reference>
<dbReference type="SUPFAM" id="SSF54236">
    <property type="entry name" value="Ubiquitin-like"/>
    <property type="match status" value="1"/>
</dbReference>
<dbReference type="Gene3D" id="3.10.20.90">
    <property type="entry name" value="Phosphatidylinositol 3-kinase Catalytic Subunit, Chain A, domain 1"/>
    <property type="match status" value="1"/>
</dbReference>
<keyword evidence="4" id="KW-0449">Lipoprotein</keyword>
<feature type="region of interest" description="Disordered" evidence="5">
    <location>
        <begin position="59"/>
        <end position="81"/>
    </location>
</feature>
<accession>A0ABM2W658</accession>
<comment type="similarity">
    <text evidence="2">Belongs to the ATG8 family.</text>
</comment>
<evidence type="ECO:0000256" key="2">
    <source>
        <dbReference type="ARBA" id="ARBA00007293"/>
    </source>
</evidence>
<evidence type="ECO:0000313" key="6">
    <source>
        <dbReference type="Proteomes" id="UP000886700"/>
    </source>
</evidence>
<name>A0ABM2W658_MESAU</name>
<dbReference type="GeneID" id="121132854"/>
<protein>
    <submittedName>
        <fullName evidence="7">Microtubule-associated proteins 1A/1B light chain 3A-like</fullName>
    </submittedName>
</protein>
<keyword evidence="3" id="KW-0472">Membrane</keyword>
<dbReference type="Proteomes" id="UP000886700">
    <property type="component" value="Unplaced"/>
</dbReference>
<evidence type="ECO:0000313" key="7">
    <source>
        <dbReference type="RefSeq" id="XP_040584231.1"/>
    </source>
</evidence>
<gene>
    <name evidence="7" type="primary">LOC121132854</name>
</gene>
<organism evidence="6 7">
    <name type="scientific">Mesocricetus auratus</name>
    <name type="common">Golden hamster</name>
    <dbReference type="NCBI Taxonomy" id="10036"/>
    <lineage>
        <taxon>Eukaryota</taxon>
        <taxon>Metazoa</taxon>
        <taxon>Chordata</taxon>
        <taxon>Craniata</taxon>
        <taxon>Vertebrata</taxon>
        <taxon>Euteleostomi</taxon>
        <taxon>Mammalia</taxon>
        <taxon>Eutheria</taxon>
        <taxon>Euarchontoglires</taxon>
        <taxon>Glires</taxon>
        <taxon>Rodentia</taxon>
        <taxon>Myomorpha</taxon>
        <taxon>Muroidea</taxon>
        <taxon>Cricetidae</taxon>
        <taxon>Cricetinae</taxon>
        <taxon>Mesocricetus</taxon>
    </lineage>
</organism>
<dbReference type="RefSeq" id="XP_040584231.1">
    <property type="nucleotide sequence ID" value="XM_040728297.1"/>
</dbReference>
<sequence length="149" mass="16790">MLHVRGGQTCRQAPEVAVAGDRTTKRTLGPCGLSRFAVGEDLQAALKIRTKSGRCPVLPKAARHQDPQDNTATGGGSRGERQLPVLDKTKFLVSDHINLRELVKIIRRYLELNTYQFFFLLVNQHSHRACPRLSRSSTRVRRIKTASWM</sequence>
<comment type="subcellular location">
    <subcellularLocation>
        <location evidence="1">Membrane</location>
    </subcellularLocation>
</comment>
<keyword evidence="6" id="KW-1185">Reference proteome</keyword>